<evidence type="ECO:0000313" key="1">
    <source>
        <dbReference type="EMBL" id="OLP74470.1"/>
    </source>
</evidence>
<reference evidence="1 2" key="1">
    <citation type="submission" date="2016-02" db="EMBL/GenBank/DDBJ databases">
        <title>Genome analysis of coral dinoflagellate symbionts highlights evolutionary adaptations to a symbiotic lifestyle.</title>
        <authorList>
            <person name="Aranda M."/>
            <person name="Li Y."/>
            <person name="Liew Y.J."/>
            <person name="Baumgarten S."/>
            <person name="Simakov O."/>
            <person name="Wilson M."/>
            <person name="Piel J."/>
            <person name="Ashoor H."/>
            <person name="Bougouffa S."/>
            <person name="Bajic V.B."/>
            <person name="Ryu T."/>
            <person name="Ravasi T."/>
            <person name="Bayer T."/>
            <person name="Micklem G."/>
            <person name="Kim H."/>
            <person name="Bhak J."/>
            <person name="Lajeunesse T.C."/>
            <person name="Voolstra C.R."/>
        </authorList>
    </citation>
    <scope>NUCLEOTIDE SEQUENCE [LARGE SCALE GENOMIC DNA]</scope>
    <source>
        <strain evidence="1 2">CCMP2467</strain>
    </source>
</reference>
<comment type="caution">
    <text evidence="1">The sequence shown here is derived from an EMBL/GenBank/DDBJ whole genome shotgun (WGS) entry which is preliminary data.</text>
</comment>
<sequence length="39" mass="4294">ASRSAPRVRRPSELCAVACGSSCLAVRRLQKALRQRIAR</sequence>
<accession>A0A1Q9BV49</accession>
<protein>
    <submittedName>
        <fullName evidence="1">Uncharacterized protein</fullName>
    </submittedName>
</protein>
<evidence type="ECO:0000313" key="2">
    <source>
        <dbReference type="Proteomes" id="UP000186817"/>
    </source>
</evidence>
<proteinExistence type="predicted"/>
<name>A0A1Q9BV49_SYMMI</name>
<gene>
    <name evidence="1" type="ORF">AK812_SmicGene45981</name>
</gene>
<feature type="non-terminal residue" evidence="1">
    <location>
        <position position="1"/>
    </location>
</feature>
<keyword evidence="2" id="KW-1185">Reference proteome</keyword>
<dbReference type="Proteomes" id="UP000186817">
    <property type="component" value="Unassembled WGS sequence"/>
</dbReference>
<dbReference type="AlphaFoldDB" id="A0A1Q9BV49"/>
<feature type="non-terminal residue" evidence="1">
    <location>
        <position position="39"/>
    </location>
</feature>
<dbReference type="EMBL" id="LSRX01003677">
    <property type="protein sequence ID" value="OLP74470.1"/>
    <property type="molecule type" value="Genomic_DNA"/>
</dbReference>
<organism evidence="1 2">
    <name type="scientific">Symbiodinium microadriaticum</name>
    <name type="common">Dinoflagellate</name>
    <name type="synonym">Zooxanthella microadriatica</name>
    <dbReference type="NCBI Taxonomy" id="2951"/>
    <lineage>
        <taxon>Eukaryota</taxon>
        <taxon>Sar</taxon>
        <taxon>Alveolata</taxon>
        <taxon>Dinophyceae</taxon>
        <taxon>Suessiales</taxon>
        <taxon>Symbiodiniaceae</taxon>
        <taxon>Symbiodinium</taxon>
    </lineage>
</organism>